<comment type="catalytic activity">
    <reaction evidence="8">
        <text>RNA(n) + a ribonucleoside 5'-triphosphate = RNA(n+1) + diphosphate</text>
        <dbReference type="Rhea" id="RHEA:21248"/>
        <dbReference type="Rhea" id="RHEA-COMP:14527"/>
        <dbReference type="Rhea" id="RHEA-COMP:17342"/>
        <dbReference type="ChEBI" id="CHEBI:33019"/>
        <dbReference type="ChEBI" id="CHEBI:61557"/>
        <dbReference type="ChEBI" id="CHEBI:140395"/>
        <dbReference type="EC" id="2.7.7.48"/>
    </reaction>
</comment>
<dbReference type="PROSITE" id="PS50507">
    <property type="entry name" value="RDRP_SSRNA_POS"/>
    <property type="match status" value="1"/>
</dbReference>
<dbReference type="RefSeq" id="YP_009270620.1">
    <property type="nucleotide sequence ID" value="NC_030742.1"/>
</dbReference>
<dbReference type="SUPFAM" id="SSF56672">
    <property type="entry name" value="DNA/RNA polymerases"/>
    <property type="match status" value="1"/>
</dbReference>
<dbReference type="GO" id="GO:0000166">
    <property type="term" value="F:nucleotide binding"/>
    <property type="evidence" value="ECO:0007669"/>
    <property type="project" value="UniProtKB-KW"/>
</dbReference>
<keyword evidence="4 8" id="KW-0808">Transferase</keyword>
<sequence>MEFGFGSRLKHVAGTFVKTGVKLTVGSCLLGGSLVALSGSLYLRAAYEGYSVLESAAHLAVEHIHMPRVVSTLGFEEPECEPSHLEDGKDYPEDKDICDFLETTHVEVPQEPNAEKKKYRQISTIKRRLKKPFVHTLVANAKCHFGGTPSYRDSNILAVNKYMVAKCLDHHMTISQVRQVVADAAPLVFLPDEGDINFKKTLNSHLAYMQRSRLELASRVDHWFVQVLSNPLDSRAWRRMWMVLRGLPPHEAISTIKQGGLSAILGMTTKVNRGTHPQVIERRFGPCEVPPRRIYHFHGVTSGFKFGAHNNSFNNLRRGIMERIYYVEGENKELEPCKQPEQGVFKTKGMKRLREEFIRVCGHHSPVSRRQVVDMYKGRKRNTYERAFLEASDMPLLAKWAHLKTFIKFEKLNLSKKPDPAARVIQPRDPKFNLLLGQYLKPYEHFAYRALDKMWGSTTVMKGYTTEEVAHHLRTAWDEFQKPVAIGFDMKRFDQHVSVKALQFEHSCYLGCFAYDSELQRMLSMQLKNIGVAIAKDGMLSYVKEGCRMSGDLNTALGNCMLSCLITLNIVRELKLKARLINNGDDCVLVCESSDLPKVRNLDLLWGRYGFVCITERPVFEFEKIEFCQMQPVRIPGGWIMVRNPRISLSKDSYSTTPLDNPKIAKKWMKAVGDCGLSLTGGVPIVQEFYQCYKRNAYDAGKIKCPEQIAAGFYGMFHGSRGYSNIAEETRYSFYRAFGITPDEQIAIEKEYKSIEISFEESLSDDAGNVVWNLINQ</sequence>
<organism evidence="10 11">
    <name type="scientific">Gompholobium virus A</name>
    <dbReference type="NCBI Taxonomy" id="1884832"/>
    <lineage>
        <taxon>Viruses</taxon>
        <taxon>Riboviria</taxon>
        <taxon>Orthornavirae</taxon>
        <taxon>Kitrinoviricota</taxon>
        <taxon>Tolucaviricetes</taxon>
        <taxon>Tolivirales</taxon>
        <taxon>Tombusviridae</taxon>
        <taxon>Procedovirinae</taxon>
        <taxon>Tralespevirus</taxon>
        <taxon>Tralespevirus gompholobii</taxon>
    </lineage>
</organism>
<evidence type="ECO:0000256" key="4">
    <source>
        <dbReference type="ARBA" id="ARBA00022679"/>
    </source>
</evidence>
<dbReference type="Pfam" id="PF00998">
    <property type="entry name" value="RdRP_3"/>
    <property type="match status" value="1"/>
</dbReference>
<evidence type="ECO:0000256" key="2">
    <source>
        <dbReference type="ARBA" id="ARBA00012494"/>
    </source>
</evidence>
<dbReference type="GeneID" id="28479231"/>
<comment type="function">
    <text evidence="1">RNA-dependent RNA polymerase that plays an essential role in the virus replication.</text>
</comment>
<dbReference type="EC" id="2.7.7.48" evidence="2 8"/>
<evidence type="ECO:0000256" key="7">
    <source>
        <dbReference type="ARBA" id="ARBA00022953"/>
    </source>
</evidence>
<dbReference type="GO" id="GO:0003723">
    <property type="term" value="F:RNA binding"/>
    <property type="evidence" value="ECO:0007669"/>
    <property type="project" value="InterPro"/>
</dbReference>
<keyword evidence="11" id="KW-1185">Reference proteome</keyword>
<evidence type="ECO:0000256" key="1">
    <source>
        <dbReference type="ARBA" id="ARBA00002753"/>
    </source>
</evidence>
<dbReference type="Gene3D" id="3.30.70.270">
    <property type="match status" value="1"/>
</dbReference>
<evidence type="ECO:0000256" key="3">
    <source>
        <dbReference type="ARBA" id="ARBA00022484"/>
    </source>
</evidence>
<keyword evidence="3 8" id="KW-0696">RNA-directed RNA polymerase</keyword>
<dbReference type="EMBL" id="KX184304">
    <property type="protein sequence ID" value="ANY30821.1"/>
    <property type="molecule type" value="Genomic_RNA"/>
</dbReference>
<evidence type="ECO:0000256" key="5">
    <source>
        <dbReference type="ARBA" id="ARBA00022695"/>
    </source>
</evidence>
<dbReference type="KEGG" id="vg:28479231"/>
<keyword evidence="5 8" id="KW-0548">Nucleotidyltransferase</keyword>
<dbReference type="InterPro" id="IPR002166">
    <property type="entry name" value="RNA_pol_HCV"/>
</dbReference>
<evidence type="ECO:0000256" key="8">
    <source>
        <dbReference type="RuleBase" id="RU363062"/>
    </source>
</evidence>
<dbReference type="InterPro" id="IPR043502">
    <property type="entry name" value="DNA/RNA_pol_sf"/>
</dbReference>
<dbReference type="Proteomes" id="UP000203496">
    <property type="component" value="Segment"/>
</dbReference>
<reference evidence="10 11" key="1">
    <citation type="journal article" date="2016" name="Arch. Virol.">
        <title>A novel member of the Tombusviridae from a wild legume, Gompholobium preissii.</title>
        <authorList>
            <person name="Koh S.H."/>
            <person name="Ong J.W.L."/>
            <person name="Admiraal R."/>
            <person name="Sivasithamparam K."/>
            <person name="Jones M.G."/>
            <person name="Wylie S.J."/>
        </authorList>
    </citation>
    <scope>NUCLEOTIDE SEQUENCE [LARGE SCALE GENOMIC DNA]</scope>
    <source>
        <strain evidence="10">Monadnocks</strain>
    </source>
</reference>
<gene>
    <name evidence="10" type="primary">RdRP</name>
</gene>
<keyword evidence="7 8" id="KW-0693">Viral RNA replication</keyword>
<protein>
    <recommendedName>
        <fullName evidence="2 8">RNA-directed RNA polymerase</fullName>
        <ecNumber evidence="2 8">2.7.7.48</ecNumber>
    </recommendedName>
</protein>
<evidence type="ECO:0000256" key="6">
    <source>
        <dbReference type="ARBA" id="ARBA00022741"/>
    </source>
</evidence>
<accession>A0A1B2ARY9</accession>
<proteinExistence type="predicted"/>
<dbReference type="GO" id="GO:0039694">
    <property type="term" value="P:viral RNA genome replication"/>
    <property type="evidence" value="ECO:0007669"/>
    <property type="project" value="InterPro"/>
</dbReference>
<evidence type="ECO:0000313" key="11">
    <source>
        <dbReference type="Proteomes" id="UP000203496"/>
    </source>
</evidence>
<dbReference type="GO" id="GO:0003968">
    <property type="term" value="F:RNA-directed RNA polymerase activity"/>
    <property type="evidence" value="ECO:0007669"/>
    <property type="project" value="UniProtKB-KW"/>
</dbReference>
<evidence type="ECO:0000313" key="10">
    <source>
        <dbReference type="EMBL" id="ANY30821.1"/>
    </source>
</evidence>
<name>A0A1B2ARY9_9TOMB</name>
<dbReference type="OrthoDB" id="12338at10239"/>
<keyword evidence="6 8" id="KW-0547">Nucleotide-binding</keyword>
<feature type="domain" description="RdRp catalytic" evidence="9">
    <location>
        <begin position="483"/>
        <end position="599"/>
    </location>
</feature>
<dbReference type="InterPro" id="IPR043128">
    <property type="entry name" value="Rev_trsase/Diguanyl_cyclase"/>
</dbReference>
<dbReference type="InterPro" id="IPR007094">
    <property type="entry name" value="RNA-dir_pol_PSvirus"/>
</dbReference>
<evidence type="ECO:0000259" key="9">
    <source>
        <dbReference type="PROSITE" id="PS50507"/>
    </source>
</evidence>